<protein>
    <submittedName>
        <fullName evidence="4">DEAD/DEAH box helicase</fullName>
    </submittedName>
</protein>
<dbReference type="GO" id="GO:0004386">
    <property type="term" value="F:helicase activity"/>
    <property type="evidence" value="ECO:0007669"/>
    <property type="project" value="UniProtKB-KW"/>
</dbReference>
<dbReference type="InterPro" id="IPR049730">
    <property type="entry name" value="SNF2/RAD54-like_C"/>
</dbReference>
<dbReference type="CDD" id="cd18793">
    <property type="entry name" value="SF2_C_SNF"/>
    <property type="match status" value="1"/>
</dbReference>
<evidence type="ECO:0000256" key="1">
    <source>
        <dbReference type="ARBA" id="ARBA00022801"/>
    </source>
</evidence>
<dbReference type="GO" id="GO:0005524">
    <property type="term" value="F:ATP binding"/>
    <property type="evidence" value="ECO:0007669"/>
    <property type="project" value="InterPro"/>
</dbReference>
<evidence type="ECO:0000259" key="3">
    <source>
        <dbReference type="PROSITE" id="PS51194"/>
    </source>
</evidence>
<dbReference type="InterPro" id="IPR038718">
    <property type="entry name" value="SNF2-like_sf"/>
</dbReference>
<dbReference type="PROSITE" id="PS51194">
    <property type="entry name" value="HELICASE_CTER"/>
    <property type="match status" value="1"/>
</dbReference>
<dbReference type="Gene3D" id="3.40.50.300">
    <property type="entry name" value="P-loop containing nucleotide triphosphate hydrolases"/>
    <property type="match status" value="1"/>
</dbReference>
<dbReference type="Pfam" id="PF00176">
    <property type="entry name" value="SNF2-rel_dom"/>
    <property type="match status" value="1"/>
</dbReference>
<gene>
    <name evidence="4" type="ORF">EKG83_06155</name>
</gene>
<dbReference type="AlphaFoldDB" id="A0A5Q0GTZ6"/>
<dbReference type="InterPro" id="IPR000330">
    <property type="entry name" value="SNF2_N"/>
</dbReference>
<feature type="domain" description="Helicase C-terminal" evidence="3">
    <location>
        <begin position="816"/>
        <end position="972"/>
    </location>
</feature>
<evidence type="ECO:0000259" key="2">
    <source>
        <dbReference type="PROSITE" id="PS51192"/>
    </source>
</evidence>
<dbReference type="InterPro" id="IPR014001">
    <property type="entry name" value="Helicase_ATP-bd"/>
</dbReference>
<evidence type="ECO:0000313" key="5">
    <source>
        <dbReference type="Proteomes" id="UP000325787"/>
    </source>
</evidence>
<dbReference type="RefSeq" id="WP_033427730.1">
    <property type="nucleotide sequence ID" value="NZ_CP034550.1"/>
</dbReference>
<keyword evidence="4" id="KW-0067">ATP-binding</keyword>
<dbReference type="Pfam" id="PF00271">
    <property type="entry name" value="Helicase_C"/>
    <property type="match status" value="1"/>
</dbReference>
<keyword evidence="4" id="KW-0547">Nucleotide-binding</keyword>
<dbReference type="CDD" id="cd18012">
    <property type="entry name" value="DEXQc_arch_SWI2_SNF2"/>
    <property type="match status" value="1"/>
</dbReference>
<dbReference type="Gene3D" id="3.40.50.10810">
    <property type="entry name" value="Tandem AAA-ATPase domain"/>
    <property type="match status" value="1"/>
</dbReference>
<name>A0A5Q0GTZ6_SACSY</name>
<dbReference type="PROSITE" id="PS51192">
    <property type="entry name" value="HELICASE_ATP_BIND_1"/>
    <property type="match status" value="1"/>
</dbReference>
<keyword evidence="5" id="KW-1185">Reference proteome</keyword>
<sequence>MLVLHSVGAVGGRVALWAEDSRLPARVVGRLPRATVRHPFAVGGADLRALLDGGEVGELRLRLPSFASGPVASPELVREEPVRRGALRWREWVVPVLWWDGAVPARLPDCRFGVSAKFLGEAVEFGLDLVRRGRVLPVIDGDRTARWRAALSGVDSLRHAALRTSTPASFLAADPTANGGGSAAGVSVDVLTGVLDRLVDREVRRLLSGTTDGADAADGEVVGRWLAALVGDPSVDHAVGEVDRLRHVLGEWAARGLRELPVRTCFRLGSPDQGDPRQEDWRVEFLLQAVDEPSVLVSAERLWRRGDTALRRWVDRPEEVLLGDLGRAGRLYPALDRALAAKRPVELVLDVEGAYDFLTHAPLLAQAGFGVLLPAWWRQPNRLGLVLDATGRGTAGTVAKESELGLRALVDYRWELALGDERLTEAELGALAKAKVPLIRLRGRWVHVDRKRLAAGLAFLGRGGGRMSAARVLLHSGLHPDDAGLPLPLNGVRADGWLGDLLSGEVEHRLEPVEDPPGLVAELRPYQRRGLAWLAFLDRLGLGACLADDMGLGKTVQLLALEAHNRRYGRRPPTLLVCPVSVVGNWQREAARFTPGLRVRVHHGADRALDADCDLVITTYAVLARDASALAGVAWDRVVLDEAQNVKNSATRQSEVVRSLPARHRVALTGTPVENRLAELWSIMDFVNPGLLGSINTFRARFAVPVERHHDEDAAVRLRRITGPFVLRRLKTDPKVITDLPDKIEVKQLCTLTAEQASLYQAVVDDMFQRIAEAEGIKRRGLVLATMSRLKQVCNHPAQLLRDGSRVAGRSGKLARLEEVLEEALADGDKALCFTQFTEFGSLVAPHLAARFDTEVLFLHGGTPKRARDEMVRRFQDPGGPSVFVLSLKAGGTGLNLTAATHVIHLDRWWNPAVEDQATDRAFRIGQRDHVQVRKFVCVGTLEERIDLMIEEKRDLAQLVVGAGEDWLTELSTGELHRLFALSGEAVGG</sequence>
<dbReference type="SMART" id="SM00490">
    <property type="entry name" value="HELICc"/>
    <property type="match status" value="1"/>
</dbReference>
<keyword evidence="1" id="KW-0378">Hydrolase</keyword>
<dbReference type="EMBL" id="CP034550">
    <property type="protein sequence ID" value="QFZ17105.1"/>
    <property type="molecule type" value="Genomic_DNA"/>
</dbReference>
<dbReference type="Pfam" id="PF12419">
    <property type="entry name" value="DUF3670"/>
    <property type="match status" value="1"/>
</dbReference>
<dbReference type="InterPro" id="IPR022138">
    <property type="entry name" value="DUF3670"/>
</dbReference>
<feature type="domain" description="Helicase ATP-binding" evidence="2">
    <location>
        <begin position="535"/>
        <end position="690"/>
    </location>
</feature>
<evidence type="ECO:0000313" key="4">
    <source>
        <dbReference type="EMBL" id="QFZ17105.1"/>
    </source>
</evidence>
<dbReference type="InterPro" id="IPR001650">
    <property type="entry name" value="Helicase_C-like"/>
</dbReference>
<dbReference type="InterPro" id="IPR027417">
    <property type="entry name" value="P-loop_NTPase"/>
</dbReference>
<proteinExistence type="predicted"/>
<dbReference type="FunFam" id="3.40.50.10810:FF:000031">
    <property type="entry name" value="Helicase, SNF2/RAD54 family"/>
    <property type="match status" value="1"/>
</dbReference>
<keyword evidence="4" id="KW-0347">Helicase</keyword>
<dbReference type="PANTHER" id="PTHR10799">
    <property type="entry name" value="SNF2/RAD54 HELICASE FAMILY"/>
    <property type="match status" value="1"/>
</dbReference>
<dbReference type="KEGG" id="ssyi:EKG83_06155"/>
<organism evidence="4 5">
    <name type="scientific">Saccharothrix syringae</name>
    <name type="common">Nocardiopsis syringae</name>
    <dbReference type="NCBI Taxonomy" id="103733"/>
    <lineage>
        <taxon>Bacteria</taxon>
        <taxon>Bacillati</taxon>
        <taxon>Actinomycetota</taxon>
        <taxon>Actinomycetes</taxon>
        <taxon>Pseudonocardiales</taxon>
        <taxon>Pseudonocardiaceae</taxon>
        <taxon>Saccharothrix</taxon>
    </lineage>
</organism>
<dbReference type="SMART" id="SM00487">
    <property type="entry name" value="DEXDc"/>
    <property type="match status" value="1"/>
</dbReference>
<dbReference type="SUPFAM" id="SSF52540">
    <property type="entry name" value="P-loop containing nucleoside triphosphate hydrolases"/>
    <property type="match status" value="2"/>
</dbReference>
<dbReference type="GO" id="GO:0016787">
    <property type="term" value="F:hydrolase activity"/>
    <property type="evidence" value="ECO:0007669"/>
    <property type="project" value="UniProtKB-KW"/>
</dbReference>
<dbReference type="Proteomes" id="UP000325787">
    <property type="component" value="Chromosome"/>
</dbReference>
<dbReference type="OrthoDB" id="9760715at2"/>
<reference evidence="5" key="1">
    <citation type="journal article" date="2021" name="Curr. Microbiol.">
        <title>Complete genome of nocamycin-producing strain Saccharothrix syringae NRRL B-16468 reveals the biosynthetic potential for secondary metabolites.</title>
        <authorList>
            <person name="Mo X."/>
            <person name="Yang S."/>
        </authorList>
    </citation>
    <scope>NUCLEOTIDE SEQUENCE [LARGE SCALE GENOMIC DNA]</scope>
    <source>
        <strain evidence="5">ATCC 51364 / DSM 43886 / JCM 6844 / KCTC 9398 / NBRC 14523 / NRRL B-16468 / INA 2240</strain>
    </source>
</reference>
<accession>A0A5Q0GTZ6</accession>
<dbReference type="FunFam" id="3.40.50.300:FF:000533">
    <property type="entry name" value="Helicase, Snf2 family"/>
    <property type="match status" value="1"/>
</dbReference>